<reference evidence="3 4" key="1">
    <citation type="submission" date="2018-02" db="EMBL/GenBank/DDBJ databases">
        <title>Draft genome of wild Prunus yedoensis var. nudiflora.</title>
        <authorList>
            <person name="Baek S."/>
            <person name="Kim J.-H."/>
            <person name="Choi K."/>
            <person name="Kim G.-B."/>
            <person name="Cho A."/>
            <person name="Jang H."/>
            <person name="Shin C.-H."/>
            <person name="Yu H.-J."/>
            <person name="Mun J.-H."/>
        </authorList>
    </citation>
    <scope>NUCLEOTIDE SEQUENCE [LARGE SCALE GENOMIC DNA]</scope>
    <source>
        <strain evidence="4">cv. Jeju island</strain>
        <tissue evidence="3">Leaf</tissue>
    </source>
</reference>
<comment type="caution">
    <text evidence="3">The sequence shown here is derived from an EMBL/GenBank/DDBJ whole genome shotgun (WGS) entry which is preliminary data.</text>
</comment>
<evidence type="ECO:0000256" key="1">
    <source>
        <dbReference type="SAM" id="Coils"/>
    </source>
</evidence>
<dbReference type="EMBL" id="PJQY01003281">
    <property type="protein sequence ID" value="PQM38742.1"/>
    <property type="molecule type" value="Genomic_DNA"/>
</dbReference>
<dbReference type="Proteomes" id="UP000250321">
    <property type="component" value="Unassembled WGS sequence"/>
</dbReference>
<sequence length="189" mass="21455">MQHEDTLQVNKLDPKHTCARVWENKGIRCSWLAQIFVEEVKTNLTVPVVSFKATMQRSGKKLGRYQDFLKCGTYRQNGHNSLICHRHKPPNDRNRPGKKHKAKAAIGTSIPASKPDNYEAEIERKNQLREKTKQRAKVLKEKRDKKKVEAVATSAVDSSNPTGVVRKRAKCSNTRCNNYASIQESQSGV</sequence>
<evidence type="ECO:0000256" key="2">
    <source>
        <dbReference type="SAM" id="MobiDB-lite"/>
    </source>
</evidence>
<evidence type="ECO:0000313" key="4">
    <source>
        <dbReference type="Proteomes" id="UP000250321"/>
    </source>
</evidence>
<name>A0A314UQ07_PRUYE</name>
<protein>
    <submittedName>
        <fullName evidence="3">Uncharacterized protein</fullName>
    </submittedName>
</protein>
<feature type="region of interest" description="Disordered" evidence="2">
    <location>
        <begin position="81"/>
        <end position="114"/>
    </location>
</feature>
<keyword evidence="1" id="KW-0175">Coiled coil</keyword>
<accession>A0A314UQ07</accession>
<proteinExistence type="predicted"/>
<gene>
    <name evidence="3" type="ORF">Pyn_38031</name>
</gene>
<evidence type="ECO:0000313" key="3">
    <source>
        <dbReference type="EMBL" id="PQM38742.1"/>
    </source>
</evidence>
<dbReference type="AlphaFoldDB" id="A0A314UQ07"/>
<dbReference type="OrthoDB" id="10506983at2759"/>
<keyword evidence="4" id="KW-1185">Reference proteome</keyword>
<feature type="coiled-coil region" evidence="1">
    <location>
        <begin position="122"/>
        <end position="149"/>
    </location>
</feature>
<organism evidence="3 4">
    <name type="scientific">Prunus yedoensis var. nudiflora</name>
    <dbReference type="NCBI Taxonomy" id="2094558"/>
    <lineage>
        <taxon>Eukaryota</taxon>
        <taxon>Viridiplantae</taxon>
        <taxon>Streptophyta</taxon>
        <taxon>Embryophyta</taxon>
        <taxon>Tracheophyta</taxon>
        <taxon>Spermatophyta</taxon>
        <taxon>Magnoliopsida</taxon>
        <taxon>eudicotyledons</taxon>
        <taxon>Gunneridae</taxon>
        <taxon>Pentapetalae</taxon>
        <taxon>rosids</taxon>
        <taxon>fabids</taxon>
        <taxon>Rosales</taxon>
        <taxon>Rosaceae</taxon>
        <taxon>Amygdaloideae</taxon>
        <taxon>Amygdaleae</taxon>
        <taxon>Prunus</taxon>
    </lineage>
</organism>